<dbReference type="RefSeq" id="WP_154545095.1">
    <property type="nucleotide sequence ID" value="NZ_VUMY01000011.1"/>
</dbReference>
<comment type="caution">
    <text evidence="3">The sequence shown here is derived from an EMBL/GenBank/DDBJ whole genome shotgun (WGS) entry which is preliminary data.</text>
</comment>
<dbReference type="Gene3D" id="1.10.1220.10">
    <property type="entry name" value="Met repressor-like"/>
    <property type="match status" value="1"/>
</dbReference>
<gene>
    <name evidence="3" type="ORF">FYJ63_06770</name>
</gene>
<sequence length="93" mass="10775">MSIVQIRGLDEEVKAELQRQAKAEGRSLNSYLKRVLSDVAETFRSQKSEPRSQNLVELLNRTDTSDYDDLPLPPREIHPNPHIPDFSEDEDIW</sequence>
<dbReference type="Proteomes" id="UP000442535">
    <property type="component" value="Unassembled WGS sequence"/>
</dbReference>
<dbReference type="GO" id="GO:0006355">
    <property type="term" value="P:regulation of DNA-templated transcription"/>
    <property type="evidence" value="ECO:0007669"/>
    <property type="project" value="InterPro"/>
</dbReference>
<dbReference type="InterPro" id="IPR053853">
    <property type="entry name" value="FitA-like_RHH"/>
</dbReference>
<evidence type="ECO:0000256" key="1">
    <source>
        <dbReference type="SAM" id="MobiDB-lite"/>
    </source>
</evidence>
<dbReference type="EMBL" id="VUMY01000011">
    <property type="protein sequence ID" value="MST49937.1"/>
    <property type="molecule type" value="Genomic_DNA"/>
</dbReference>
<dbReference type="InterPro" id="IPR010985">
    <property type="entry name" value="Ribbon_hlx_hlx"/>
</dbReference>
<dbReference type="AlphaFoldDB" id="A0A7K0K371"/>
<feature type="region of interest" description="Disordered" evidence="1">
    <location>
        <begin position="62"/>
        <end position="93"/>
    </location>
</feature>
<evidence type="ECO:0000313" key="4">
    <source>
        <dbReference type="Proteomes" id="UP000442535"/>
    </source>
</evidence>
<dbReference type="InterPro" id="IPR013321">
    <property type="entry name" value="Arc_rbn_hlx_hlx"/>
</dbReference>
<reference evidence="3 4" key="1">
    <citation type="submission" date="2019-08" db="EMBL/GenBank/DDBJ databases">
        <title>In-depth cultivation of the pig gut microbiome towards novel bacterial diversity and tailored functional studies.</title>
        <authorList>
            <person name="Wylensek D."/>
            <person name="Hitch T.C.A."/>
            <person name="Clavel T."/>
        </authorList>
    </citation>
    <scope>NUCLEOTIDE SEQUENCE [LARGE SCALE GENOMIC DNA]</scope>
    <source>
        <strain evidence="3 4">RF-GAM-744-WT-7</strain>
    </source>
</reference>
<proteinExistence type="predicted"/>
<feature type="domain" description="Antitoxin FitA-like ribbon-helix-helix" evidence="2">
    <location>
        <begin position="4"/>
        <end position="39"/>
    </location>
</feature>
<dbReference type="SUPFAM" id="SSF47598">
    <property type="entry name" value="Ribbon-helix-helix"/>
    <property type="match status" value="1"/>
</dbReference>
<evidence type="ECO:0000313" key="3">
    <source>
        <dbReference type="EMBL" id="MST49937.1"/>
    </source>
</evidence>
<accession>A0A7K0K371</accession>
<protein>
    <recommendedName>
        <fullName evidence="2">Antitoxin FitA-like ribbon-helix-helix domain-containing protein</fullName>
    </recommendedName>
</protein>
<keyword evidence="4" id="KW-1185">Reference proteome</keyword>
<organism evidence="3 4">
    <name type="scientific">Mobiluncus porci</name>
    <dbReference type="NCBI Taxonomy" id="2652278"/>
    <lineage>
        <taxon>Bacteria</taxon>
        <taxon>Bacillati</taxon>
        <taxon>Actinomycetota</taxon>
        <taxon>Actinomycetes</taxon>
        <taxon>Actinomycetales</taxon>
        <taxon>Actinomycetaceae</taxon>
        <taxon>Mobiluncus</taxon>
    </lineage>
</organism>
<name>A0A7K0K371_9ACTO</name>
<evidence type="ECO:0000259" key="2">
    <source>
        <dbReference type="Pfam" id="PF22513"/>
    </source>
</evidence>
<dbReference type="Pfam" id="PF22513">
    <property type="entry name" value="FitA-like_RHH"/>
    <property type="match status" value="1"/>
</dbReference>